<evidence type="ECO:0000313" key="3">
    <source>
        <dbReference type="Proteomes" id="UP000542889"/>
    </source>
</evidence>
<keyword evidence="1" id="KW-1133">Transmembrane helix</keyword>
<feature type="transmembrane region" description="Helical" evidence="1">
    <location>
        <begin position="273"/>
        <end position="292"/>
    </location>
</feature>
<feature type="transmembrane region" description="Helical" evidence="1">
    <location>
        <begin position="82"/>
        <end position="101"/>
    </location>
</feature>
<keyword evidence="1" id="KW-0812">Transmembrane</keyword>
<comment type="caution">
    <text evidence="2">The sequence shown here is derived from an EMBL/GenBank/DDBJ whole genome shotgun (WGS) entry which is preliminary data.</text>
</comment>
<dbReference type="EMBL" id="JABXWP010000005">
    <property type="protein sequence ID" value="NVO87769.1"/>
    <property type="molecule type" value="Genomic_DNA"/>
</dbReference>
<feature type="transmembrane region" description="Helical" evidence="1">
    <location>
        <begin position="192"/>
        <end position="209"/>
    </location>
</feature>
<dbReference type="PANTHER" id="PTHR37422">
    <property type="entry name" value="TEICHURONIC ACID BIOSYNTHESIS PROTEIN TUAE"/>
    <property type="match status" value="1"/>
</dbReference>
<feature type="transmembrane region" description="Helical" evidence="1">
    <location>
        <begin position="113"/>
        <end position="130"/>
    </location>
</feature>
<keyword evidence="1" id="KW-0472">Membrane</keyword>
<dbReference type="Proteomes" id="UP000542889">
    <property type="component" value="Unassembled WGS sequence"/>
</dbReference>
<feature type="transmembrane region" description="Helical" evidence="1">
    <location>
        <begin position="409"/>
        <end position="426"/>
    </location>
</feature>
<feature type="transmembrane region" description="Helical" evidence="1">
    <location>
        <begin position="432"/>
        <end position="451"/>
    </location>
</feature>
<sequence>MEAIGVKMKTKDISKFERYFLYILFFELFAGGGGRLIAIGPLSIRQILFVGVMAVFLVRFILNADTRNEIWGYFRHPNTAVFWLSLIMLFWVGISSAIGVMHGHGVGLVATDFFRTIYVIMILPFIYYIGKDRFSLKDLMRCLFAAAALVSIVTVLISLIGKFASDMSFHHFYDWINGVMPGDLFFRPSRGVFYKSDFLVMFVVIISLIKLAEKKISWIEGGVLVVGSLSIILSESRGLYLGILTGIGTYVAVKVVVYFWGDRHSLNLNKKMNFRRVAVILLTVVLCGFFYSNATIARFSKPTNADLREERKFKWRDANGGGNDTSLRSRFVLLTDATKIIEKGSIVNKVAGNGYGTVIGDRKDGIEMSFVDILVEQGVIGLAIWLAFSLLPLYYFFRSFLLSRQLADIYIGLLGSSLSMIVVTNINPFLNSPIGLGFLLPVIVIAYKSFIATKDSQLTIRQA</sequence>
<evidence type="ECO:0000256" key="1">
    <source>
        <dbReference type="SAM" id="Phobius"/>
    </source>
</evidence>
<feature type="transmembrane region" description="Helical" evidence="1">
    <location>
        <begin position="142"/>
        <end position="164"/>
    </location>
</feature>
<feature type="transmembrane region" description="Helical" evidence="1">
    <location>
        <begin position="239"/>
        <end position="261"/>
    </location>
</feature>
<dbReference type="AlphaFoldDB" id="A0A7Y7QEU2"/>
<feature type="transmembrane region" description="Helical" evidence="1">
    <location>
        <begin position="378"/>
        <end position="397"/>
    </location>
</feature>
<protein>
    <submittedName>
        <fullName evidence="2">Uncharacterized protein</fullName>
    </submittedName>
</protein>
<reference evidence="2 3" key="1">
    <citation type="submission" date="2020-06" db="EMBL/GenBank/DDBJ databases">
        <title>Lactobacillus rhamnosus QC,genome.</title>
        <authorList>
            <person name="Yi H."/>
            <person name="Jin M."/>
        </authorList>
    </citation>
    <scope>NUCLEOTIDE SEQUENCE [LARGE SCALE GENOMIC DNA]</scope>
    <source>
        <strain evidence="2 3">QC</strain>
    </source>
</reference>
<accession>A0A7Y7QEU2</accession>
<organism evidence="2 3">
    <name type="scientific">Lacticaseibacillus rhamnosus</name>
    <name type="common">Lactobacillus rhamnosus</name>
    <dbReference type="NCBI Taxonomy" id="47715"/>
    <lineage>
        <taxon>Bacteria</taxon>
        <taxon>Bacillati</taxon>
        <taxon>Bacillota</taxon>
        <taxon>Bacilli</taxon>
        <taxon>Lactobacillales</taxon>
        <taxon>Lactobacillaceae</taxon>
        <taxon>Lacticaseibacillus</taxon>
    </lineage>
</organism>
<dbReference type="PANTHER" id="PTHR37422:SF13">
    <property type="entry name" value="LIPOPOLYSACCHARIDE BIOSYNTHESIS PROTEIN PA4999-RELATED"/>
    <property type="match status" value="1"/>
</dbReference>
<name>A0A7Y7QEU2_LACRH</name>
<evidence type="ECO:0000313" key="2">
    <source>
        <dbReference type="EMBL" id="NVO87769.1"/>
    </source>
</evidence>
<feature type="transmembrane region" description="Helical" evidence="1">
    <location>
        <begin position="44"/>
        <end position="62"/>
    </location>
</feature>
<proteinExistence type="predicted"/>
<feature type="transmembrane region" description="Helical" evidence="1">
    <location>
        <begin position="20"/>
        <end position="38"/>
    </location>
</feature>
<dbReference type="InterPro" id="IPR051533">
    <property type="entry name" value="WaaL-like"/>
</dbReference>
<gene>
    <name evidence="2" type="ORF">HWN39_04560</name>
</gene>
<feature type="transmembrane region" description="Helical" evidence="1">
    <location>
        <begin position="216"/>
        <end position="233"/>
    </location>
</feature>